<accession>A0A699YLN7</accession>
<organism evidence="1 2">
    <name type="scientific">Haematococcus lacustris</name>
    <name type="common">Green alga</name>
    <name type="synonym">Haematococcus pluvialis</name>
    <dbReference type="NCBI Taxonomy" id="44745"/>
    <lineage>
        <taxon>Eukaryota</taxon>
        <taxon>Viridiplantae</taxon>
        <taxon>Chlorophyta</taxon>
        <taxon>core chlorophytes</taxon>
        <taxon>Chlorophyceae</taxon>
        <taxon>CS clade</taxon>
        <taxon>Chlamydomonadales</taxon>
        <taxon>Haematococcaceae</taxon>
        <taxon>Haematococcus</taxon>
    </lineage>
</organism>
<evidence type="ECO:0000313" key="2">
    <source>
        <dbReference type="Proteomes" id="UP000485058"/>
    </source>
</evidence>
<reference evidence="1 2" key="1">
    <citation type="submission" date="2020-02" db="EMBL/GenBank/DDBJ databases">
        <title>Draft genome sequence of Haematococcus lacustris strain NIES-144.</title>
        <authorList>
            <person name="Morimoto D."/>
            <person name="Nakagawa S."/>
            <person name="Yoshida T."/>
            <person name="Sawayama S."/>
        </authorList>
    </citation>
    <scope>NUCLEOTIDE SEQUENCE [LARGE SCALE GENOMIC DNA]</scope>
    <source>
        <strain evidence="1 2">NIES-144</strain>
    </source>
</reference>
<protein>
    <submittedName>
        <fullName evidence="1">Uncharacterized protein</fullName>
    </submittedName>
</protein>
<sequence length="58" mass="6218">SFTAASLVDLSQEQQLALLNSRDTLVRLHWLSQAVQPFLDQLQAKAAVQAALGGNGRA</sequence>
<name>A0A699YLN7_HAELA</name>
<dbReference type="Proteomes" id="UP000485058">
    <property type="component" value="Unassembled WGS sequence"/>
</dbReference>
<feature type="non-terminal residue" evidence="1">
    <location>
        <position position="1"/>
    </location>
</feature>
<evidence type="ECO:0000313" key="1">
    <source>
        <dbReference type="EMBL" id="GFH08798.1"/>
    </source>
</evidence>
<dbReference type="EMBL" id="BLLF01000185">
    <property type="protein sequence ID" value="GFH08798.1"/>
    <property type="molecule type" value="Genomic_DNA"/>
</dbReference>
<keyword evidence="2" id="KW-1185">Reference proteome</keyword>
<dbReference type="AlphaFoldDB" id="A0A699YLN7"/>
<proteinExistence type="predicted"/>
<gene>
    <name evidence="1" type="ORF">HaLaN_03822</name>
</gene>
<comment type="caution">
    <text evidence="1">The sequence shown here is derived from an EMBL/GenBank/DDBJ whole genome shotgun (WGS) entry which is preliminary data.</text>
</comment>